<dbReference type="EMBL" id="GBRH01162773">
    <property type="protein sequence ID" value="JAE35123.1"/>
    <property type="molecule type" value="Transcribed_RNA"/>
</dbReference>
<protein>
    <submittedName>
        <fullName evidence="1">Uncharacterized protein</fullName>
    </submittedName>
</protein>
<evidence type="ECO:0000313" key="1">
    <source>
        <dbReference type="EMBL" id="JAE35123.1"/>
    </source>
</evidence>
<dbReference type="AlphaFoldDB" id="A0A0A9HQG1"/>
<sequence length="65" mass="7590">MNNLEMWRRLPNYLLCLLKQISISLIHLSTKLLKLVLILPVVIASVERVISTMNYVKNKLRNINT</sequence>
<accession>A0A0A9HQG1</accession>
<name>A0A0A9HQG1_ARUDO</name>
<reference evidence="1" key="2">
    <citation type="journal article" date="2015" name="Data Brief">
        <title>Shoot transcriptome of the giant reed, Arundo donax.</title>
        <authorList>
            <person name="Barrero R.A."/>
            <person name="Guerrero F.D."/>
            <person name="Moolhuijzen P."/>
            <person name="Goolsby J.A."/>
            <person name="Tidwell J."/>
            <person name="Bellgard S.E."/>
            <person name="Bellgard M.I."/>
        </authorList>
    </citation>
    <scope>NUCLEOTIDE SEQUENCE</scope>
    <source>
        <tissue evidence="1">Shoot tissue taken approximately 20 cm above the soil surface</tissue>
    </source>
</reference>
<reference evidence="1" key="1">
    <citation type="submission" date="2014-09" db="EMBL/GenBank/DDBJ databases">
        <authorList>
            <person name="Magalhaes I.L.F."/>
            <person name="Oliveira U."/>
            <person name="Santos F.R."/>
            <person name="Vidigal T.H.D.A."/>
            <person name="Brescovit A.D."/>
            <person name="Santos A.J."/>
        </authorList>
    </citation>
    <scope>NUCLEOTIDE SEQUENCE</scope>
    <source>
        <tissue evidence="1">Shoot tissue taken approximately 20 cm above the soil surface</tissue>
    </source>
</reference>
<organism evidence="1">
    <name type="scientific">Arundo donax</name>
    <name type="common">Giant reed</name>
    <name type="synonym">Donax arundinaceus</name>
    <dbReference type="NCBI Taxonomy" id="35708"/>
    <lineage>
        <taxon>Eukaryota</taxon>
        <taxon>Viridiplantae</taxon>
        <taxon>Streptophyta</taxon>
        <taxon>Embryophyta</taxon>
        <taxon>Tracheophyta</taxon>
        <taxon>Spermatophyta</taxon>
        <taxon>Magnoliopsida</taxon>
        <taxon>Liliopsida</taxon>
        <taxon>Poales</taxon>
        <taxon>Poaceae</taxon>
        <taxon>PACMAD clade</taxon>
        <taxon>Arundinoideae</taxon>
        <taxon>Arundineae</taxon>
        <taxon>Arundo</taxon>
    </lineage>
</organism>
<proteinExistence type="predicted"/>